<dbReference type="UniPathway" id="UPA00363">
    <property type="reaction ID" value="UER00861"/>
</dbReference>
<feature type="domain" description="CoA carboxyltransferase N-terminal" evidence="6">
    <location>
        <begin position="320"/>
        <end position="572"/>
    </location>
</feature>
<dbReference type="Proteomes" id="UP000616885">
    <property type="component" value="Unassembled WGS sequence"/>
</dbReference>
<dbReference type="InterPro" id="IPR045190">
    <property type="entry name" value="MCCB/AccD1-like"/>
</dbReference>
<comment type="pathway">
    <text evidence="1">Amino-acid degradation; L-leucine degradation; (S)-3-hydroxy-3-methylglutaryl-CoA from 3-isovaleryl-CoA: step 2/3.</text>
</comment>
<sequence length="785" mass="85347">MPQTSSKLVWTPLQSEGDIGIYKSGKNLKIVLRRSKNGNALSASMLTQIKECYQKATNDDSISRIVLTAQGKFFCTGMDLGKSTTAVGKGEESASGAFEQFTTLFQTIQDSPKVTIAAINGMCYAGGIGLAFSSDIRLATANATMALSEVRLGLCPAIISKYLVREWGLAFTREAMLSGRKISMAELKQIGAVHGLADDEVALNVLLDEYLVNLSNCAPGASKMCKELAQEAWLRGGTAEQDAAIYKVFKNMMGPDSESAVGLRNFQSGKRSADWDSLNHRAIGSKLSNITVVHHNGVYNPLPVVTAKLDLKQPLFNENRKSWEPVLERFQKALQDVTSEGDERSQRIHNERGQLLARDRISLLLDHDSPFLELASFAGFELDSTPCASLLAGIGKWASVHDLVSYPINQGGSWNEFTILKHNRVTQIATENKLPLIGLVQAAGAYLPQQFRVFHRAGEMFRDLSRRSQRGIPSCSVVFGSSTAGGAYLPGLSDYTIFVKKQAQVFLGGPPLVKMATGEVVDAETLGGADMHATVTGLADQIAFDEFDAIRKARLWVQSLKPQNLYSSFCAQPLEPRYPAEDLLALVNTDIRKPFDMAEVVLRIVDDSRVSVFKPSYGKNLLTCWAEIHGFRVGISGNQTPVIHPDEASKALSSSGFVIKGSKAEREAIIKKGAQFVAAVSCSQVPQISVILGSSYGAGNYAMCGRAYQPRFMFTWPSGRCSVIGPDQLAGVMDIVQSGSAAKKNLGKAAKAPSSSYKAGIENFRQKVEKESQAYYTSVNFWMMG</sequence>
<dbReference type="PROSITE" id="PS50980">
    <property type="entry name" value="COA_CT_NTER"/>
    <property type="match status" value="1"/>
</dbReference>
<comment type="catalytic activity">
    <reaction evidence="5">
        <text>3-methylbut-2-enoyl-CoA + hydrogencarbonate + ATP = 3-methyl-(2E)-glutaconyl-CoA + ADP + phosphate + H(+)</text>
        <dbReference type="Rhea" id="RHEA:13589"/>
        <dbReference type="ChEBI" id="CHEBI:15378"/>
        <dbReference type="ChEBI" id="CHEBI:17544"/>
        <dbReference type="ChEBI" id="CHEBI:30616"/>
        <dbReference type="ChEBI" id="CHEBI:43474"/>
        <dbReference type="ChEBI" id="CHEBI:57344"/>
        <dbReference type="ChEBI" id="CHEBI:57346"/>
        <dbReference type="ChEBI" id="CHEBI:456216"/>
        <dbReference type="EC" id="6.4.1.4"/>
    </reaction>
</comment>
<dbReference type="PANTHER" id="PTHR22855">
    <property type="entry name" value="ACETYL, PROPIONYL, PYRUVATE, AND GLUTACONYL CARBOXYLASE-RELATED"/>
    <property type="match status" value="1"/>
</dbReference>
<dbReference type="PANTHER" id="PTHR22855:SF46">
    <property type="entry name" value="METHYLCROTONOYL-COA CARBOXYLASE"/>
    <property type="match status" value="1"/>
</dbReference>
<evidence type="ECO:0000256" key="5">
    <source>
        <dbReference type="ARBA" id="ARBA00052347"/>
    </source>
</evidence>
<dbReference type="AlphaFoldDB" id="A0A8H7K379"/>
<evidence type="ECO:0000256" key="1">
    <source>
        <dbReference type="ARBA" id="ARBA00025711"/>
    </source>
</evidence>
<evidence type="ECO:0000256" key="4">
    <source>
        <dbReference type="ARBA" id="ARBA00031404"/>
    </source>
</evidence>
<dbReference type="EC" id="6.4.1.4" evidence="2"/>
<evidence type="ECO:0000256" key="3">
    <source>
        <dbReference type="ARBA" id="ARBA00031237"/>
    </source>
</evidence>
<evidence type="ECO:0000256" key="2">
    <source>
        <dbReference type="ARBA" id="ARBA00026116"/>
    </source>
</evidence>
<dbReference type="InterPro" id="IPR001753">
    <property type="entry name" value="Enoyl-CoA_hydra/iso"/>
</dbReference>
<dbReference type="CDD" id="cd06558">
    <property type="entry name" value="crotonase-like"/>
    <property type="match status" value="1"/>
</dbReference>
<dbReference type="GO" id="GO:0004485">
    <property type="term" value="F:methylcrotonoyl-CoA carboxylase activity"/>
    <property type="evidence" value="ECO:0007669"/>
    <property type="project" value="UniProtKB-EC"/>
</dbReference>
<dbReference type="InterPro" id="IPR011762">
    <property type="entry name" value="COA_CT_N"/>
</dbReference>
<organism evidence="7 8">
    <name type="scientific">Bionectria ochroleuca</name>
    <name type="common">Gliocladium roseum</name>
    <dbReference type="NCBI Taxonomy" id="29856"/>
    <lineage>
        <taxon>Eukaryota</taxon>
        <taxon>Fungi</taxon>
        <taxon>Dikarya</taxon>
        <taxon>Ascomycota</taxon>
        <taxon>Pezizomycotina</taxon>
        <taxon>Sordariomycetes</taxon>
        <taxon>Hypocreomycetidae</taxon>
        <taxon>Hypocreales</taxon>
        <taxon>Bionectriaceae</taxon>
        <taxon>Clonostachys</taxon>
    </lineage>
</organism>
<reference evidence="7" key="1">
    <citation type="submission" date="2020-10" db="EMBL/GenBank/DDBJ databases">
        <title>High-Quality Genome Resource of Clonostachys rosea strain S41 by Oxford Nanopore Long-Read Sequencing.</title>
        <authorList>
            <person name="Wang H."/>
        </authorList>
    </citation>
    <scope>NUCLEOTIDE SEQUENCE</scope>
    <source>
        <strain evidence="7">S41</strain>
    </source>
</reference>
<protein>
    <recommendedName>
        <fullName evidence="2">methylcrotonoyl-CoA carboxylase</fullName>
        <ecNumber evidence="2">6.4.1.4</ecNumber>
    </recommendedName>
    <alternativeName>
        <fullName evidence="4">3-methylcrotonyl-CoA carboxylase 2</fullName>
    </alternativeName>
    <alternativeName>
        <fullName evidence="3">3-methylcrotonyl-CoA:carbon dioxide ligase subunit beta</fullName>
    </alternativeName>
</protein>
<name>A0A8H7K379_BIOOC</name>
<comment type="caution">
    <text evidence="7">The sequence shown here is derived from an EMBL/GenBank/DDBJ whole genome shotgun (WGS) entry which is preliminary data.</text>
</comment>
<dbReference type="InterPro" id="IPR029045">
    <property type="entry name" value="ClpP/crotonase-like_dom_sf"/>
</dbReference>
<accession>A0A8H7K379</accession>
<dbReference type="GO" id="GO:0006552">
    <property type="term" value="P:L-leucine catabolic process"/>
    <property type="evidence" value="ECO:0007669"/>
    <property type="project" value="UniProtKB-UniPathway"/>
</dbReference>
<dbReference type="Pfam" id="PF00378">
    <property type="entry name" value="ECH_1"/>
    <property type="match status" value="1"/>
</dbReference>
<evidence type="ECO:0000313" key="7">
    <source>
        <dbReference type="EMBL" id="KAF9742743.1"/>
    </source>
</evidence>
<evidence type="ECO:0000259" key="6">
    <source>
        <dbReference type="PROSITE" id="PS50980"/>
    </source>
</evidence>
<dbReference type="SUPFAM" id="SSF52096">
    <property type="entry name" value="ClpP/crotonase"/>
    <property type="match status" value="3"/>
</dbReference>
<dbReference type="Gene3D" id="3.90.226.10">
    <property type="entry name" value="2-enoyl-CoA Hydratase, Chain A, domain 1"/>
    <property type="match status" value="4"/>
</dbReference>
<gene>
    <name evidence="7" type="ORF">IM811_006925</name>
</gene>
<dbReference type="Pfam" id="PF01039">
    <property type="entry name" value="Carboxyl_trans"/>
    <property type="match status" value="2"/>
</dbReference>
<proteinExistence type="predicted"/>
<evidence type="ECO:0000313" key="8">
    <source>
        <dbReference type="Proteomes" id="UP000616885"/>
    </source>
</evidence>
<dbReference type="EMBL" id="JADCTT010000019">
    <property type="protein sequence ID" value="KAF9742743.1"/>
    <property type="molecule type" value="Genomic_DNA"/>
</dbReference>
<dbReference type="InterPro" id="IPR034733">
    <property type="entry name" value="AcCoA_carboxyl_beta"/>
</dbReference>